<proteinExistence type="predicted"/>
<dbReference type="RefSeq" id="WP_369264961.1">
    <property type="nucleotide sequence ID" value="NZ_CP163440.1"/>
</dbReference>
<evidence type="ECO:0000313" key="1">
    <source>
        <dbReference type="EMBL" id="XDQ68130.1"/>
    </source>
</evidence>
<accession>A0AB39SIJ3</accession>
<protein>
    <submittedName>
        <fullName evidence="1">Uncharacterized protein</fullName>
    </submittedName>
</protein>
<name>A0AB39SIJ3_9ACTN</name>
<reference evidence="1" key="1">
    <citation type="submission" date="2024-07" db="EMBL/GenBank/DDBJ databases">
        <authorList>
            <person name="Yu S.T."/>
        </authorList>
    </citation>
    <scope>NUCLEOTIDE SEQUENCE</scope>
    <source>
        <strain evidence="1">R35</strain>
    </source>
</reference>
<sequence>MPRPEEIHDDLLDRLKDAKDQGWLGKVAAIETSVAAAEDKLSSMREMTDLHTTTSLGMPGFPPPIRRPTHIRQLTHVGEAKPPRHGPSSRHSLAGVSRRIFAARLRMPARLRVLGLGWSAVLQCR</sequence>
<gene>
    <name evidence="1" type="ORF">AB5J50_48865</name>
</gene>
<organism evidence="1">
    <name type="scientific">Streptomyces sp. R35</name>
    <dbReference type="NCBI Taxonomy" id="3238630"/>
    <lineage>
        <taxon>Bacteria</taxon>
        <taxon>Bacillati</taxon>
        <taxon>Actinomycetota</taxon>
        <taxon>Actinomycetes</taxon>
        <taxon>Kitasatosporales</taxon>
        <taxon>Streptomycetaceae</taxon>
        <taxon>Streptomyces</taxon>
    </lineage>
</organism>
<dbReference type="AlphaFoldDB" id="A0AB39SIJ3"/>
<dbReference type="EMBL" id="CP163440">
    <property type="protein sequence ID" value="XDQ68130.1"/>
    <property type="molecule type" value="Genomic_DNA"/>
</dbReference>